<proteinExistence type="predicted"/>
<dbReference type="Proteomes" id="UP001317532">
    <property type="component" value="Chromosome"/>
</dbReference>
<dbReference type="Pfam" id="PF01996">
    <property type="entry name" value="F420_ligase"/>
    <property type="match status" value="1"/>
</dbReference>
<dbReference type="KEGG" id="vab:WPS_32090"/>
<dbReference type="AlphaFoldDB" id="A0AAN2CBF1"/>
<name>A0AAN2CBF1_UNVUL</name>
<feature type="domain" description="Coenzyme F420:L-glutamate ligase-like" evidence="1">
    <location>
        <begin position="20"/>
        <end position="173"/>
    </location>
</feature>
<dbReference type="RefSeq" id="WP_317995496.1">
    <property type="nucleotide sequence ID" value="NZ_AP025523.1"/>
</dbReference>
<dbReference type="EMBL" id="AP025523">
    <property type="protein sequence ID" value="BDE07933.1"/>
    <property type="molecule type" value="Genomic_DNA"/>
</dbReference>
<protein>
    <recommendedName>
        <fullName evidence="1">Coenzyme F420:L-glutamate ligase-like domain-containing protein</fullName>
    </recommendedName>
</protein>
<gene>
    <name evidence="2" type="ORF">WPS_32090</name>
</gene>
<organism evidence="2 3">
    <name type="scientific">Vulcanimicrobium alpinum</name>
    <dbReference type="NCBI Taxonomy" id="3016050"/>
    <lineage>
        <taxon>Bacteria</taxon>
        <taxon>Bacillati</taxon>
        <taxon>Vulcanimicrobiota</taxon>
        <taxon>Vulcanimicrobiia</taxon>
        <taxon>Vulcanimicrobiales</taxon>
        <taxon>Vulcanimicrobiaceae</taxon>
        <taxon>Vulcanimicrobium</taxon>
    </lineage>
</organism>
<accession>A0AAN2CBF1</accession>
<evidence type="ECO:0000313" key="3">
    <source>
        <dbReference type="Proteomes" id="UP001317532"/>
    </source>
</evidence>
<reference evidence="2 3" key="1">
    <citation type="journal article" date="2022" name="ISME Commun">
        <title>Vulcanimicrobium alpinus gen. nov. sp. nov., the first cultivated representative of the candidate phylum 'Eremiobacterota', is a metabolically versatile aerobic anoxygenic phototroph.</title>
        <authorList>
            <person name="Yabe S."/>
            <person name="Muto K."/>
            <person name="Abe K."/>
            <person name="Yokota A."/>
            <person name="Staudigel H."/>
            <person name="Tebo B.M."/>
        </authorList>
    </citation>
    <scope>NUCLEOTIDE SEQUENCE [LARGE SCALE GENOMIC DNA]</scope>
    <source>
        <strain evidence="2 3">WC8-2</strain>
    </source>
</reference>
<evidence type="ECO:0000313" key="2">
    <source>
        <dbReference type="EMBL" id="BDE07933.1"/>
    </source>
</evidence>
<dbReference type="Gene3D" id="3.30.1330.100">
    <property type="entry name" value="CofE-like"/>
    <property type="match status" value="1"/>
</dbReference>
<evidence type="ECO:0000259" key="1">
    <source>
        <dbReference type="Pfam" id="PF01996"/>
    </source>
</evidence>
<keyword evidence="3" id="KW-1185">Reference proteome</keyword>
<sequence>MIPVAVREPGIPDGLIAIPVRTRLIAPGDDLTVLVGESVRGIARPGDVVAVAETAVAIAQSRFIPAEYIRPSRLALALSRRAGALATINQPESLQLVIDDVGAANVVRAAIAHVLAALRGKRGVFYEILGEAIAAIDGYTGTLPPYERAIVLGPAEPDRVASELAAALGVHVAIIDANDLHRAKTLGASPQLDRGAVERALLGNPHGNGDEQTPLVVLTWRGDGPSPLAAP</sequence>
<dbReference type="InterPro" id="IPR002847">
    <property type="entry name" value="F420-0_gamma-glut_ligase-dom"/>
</dbReference>
<dbReference type="SUPFAM" id="SSF144010">
    <property type="entry name" value="CofE-like"/>
    <property type="match status" value="1"/>
</dbReference>